<dbReference type="Pfam" id="PF08240">
    <property type="entry name" value="ADH_N"/>
    <property type="match status" value="1"/>
</dbReference>
<dbReference type="Gene3D" id="3.90.180.10">
    <property type="entry name" value="Medium-chain alcohol dehydrogenases, catalytic domain"/>
    <property type="match status" value="1"/>
</dbReference>
<dbReference type="GO" id="GO:0046872">
    <property type="term" value="F:metal ion binding"/>
    <property type="evidence" value="ECO:0007669"/>
    <property type="project" value="UniProtKB-KW"/>
</dbReference>
<protein>
    <submittedName>
        <fullName evidence="7">GroES-like protein</fullName>
    </submittedName>
</protein>
<dbReference type="FunFam" id="3.40.50.720:FF:000022">
    <property type="entry name" value="Cinnamyl alcohol dehydrogenase"/>
    <property type="match status" value="1"/>
</dbReference>
<dbReference type="STRING" id="1353009.A0A1Y2IZI9"/>
<dbReference type="AlphaFoldDB" id="A0A1Y2IZI9"/>
<dbReference type="InterPro" id="IPR013149">
    <property type="entry name" value="ADH-like_C"/>
</dbReference>
<dbReference type="GO" id="GO:0004022">
    <property type="term" value="F:alcohol dehydrogenase (NAD+) activity"/>
    <property type="evidence" value="ECO:0007669"/>
    <property type="project" value="TreeGrafter"/>
</dbReference>
<evidence type="ECO:0000313" key="7">
    <source>
        <dbReference type="EMBL" id="OSD06477.1"/>
    </source>
</evidence>
<keyword evidence="3" id="KW-0479">Metal-binding</keyword>
<dbReference type="GO" id="GO:0005737">
    <property type="term" value="C:cytoplasm"/>
    <property type="evidence" value="ECO:0007669"/>
    <property type="project" value="TreeGrafter"/>
</dbReference>
<dbReference type="OrthoDB" id="1560166at2759"/>
<sequence>MTLSLPHPDSYTAYAFKEVNGQLQKITKQWKDPQESEIVVKVLACGVCGSDATVREGAYGDQFPRVPGHEIVGDVVAISSKETLWKLGQRVGGGWHGGHCLTCARCRLGDFILCEKEDINGILRDGGYAEYVTLRSEAVVAVPDGLEPTEAAPLLCAGITTFNALRHMNITPPEYVAVQGIGGLGHLALQVANAMGFRVVALSSGSSKEVLARQLGAHEYIDGSQQNQGEALKALGGAKVIMCTAPNADVIQGLIPALAPDGTMLLVALEPQPITVSPLALIGTRGSIRGWPSGQSTDSEDCLAFAKAHGIKCMVELFPLDKAQEAYDHRSSARFRAVIVPGI</sequence>
<organism evidence="7 8">
    <name type="scientific">Trametes coccinea (strain BRFM310)</name>
    <name type="common">Pycnoporus coccineus</name>
    <dbReference type="NCBI Taxonomy" id="1353009"/>
    <lineage>
        <taxon>Eukaryota</taxon>
        <taxon>Fungi</taxon>
        <taxon>Dikarya</taxon>
        <taxon>Basidiomycota</taxon>
        <taxon>Agaricomycotina</taxon>
        <taxon>Agaricomycetes</taxon>
        <taxon>Polyporales</taxon>
        <taxon>Polyporaceae</taxon>
        <taxon>Trametes</taxon>
    </lineage>
</organism>
<evidence type="ECO:0000256" key="1">
    <source>
        <dbReference type="ARBA" id="ARBA00001947"/>
    </source>
</evidence>
<dbReference type="SMART" id="SM00829">
    <property type="entry name" value="PKS_ER"/>
    <property type="match status" value="1"/>
</dbReference>
<dbReference type="Gene3D" id="3.40.50.720">
    <property type="entry name" value="NAD(P)-binding Rossmann-like Domain"/>
    <property type="match status" value="1"/>
</dbReference>
<dbReference type="InterPro" id="IPR036291">
    <property type="entry name" value="NAD(P)-bd_dom_sf"/>
</dbReference>
<dbReference type="InterPro" id="IPR011032">
    <property type="entry name" value="GroES-like_sf"/>
</dbReference>
<keyword evidence="4" id="KW-0862">Zinc</keyword>
<reference evidence="7 8" key="1">
    <citation type="journal article" date="2015" name="Biotechnol. Biofuels">
        <title>Enhanced degradation of softwood versus hardwood by the white-rot fungus Pycnoporus coccineus.</title>
        <authorList>
            <person name="Couturier M."/>
            <person name="Navarro D."/>
            <person name="Chevret D."/>
            <person name="Henrissat B."/>
            <person name="Piumi F."/>
            <person name="Ruiz-Duenas F.J."/>
            <person name="Martinez A.T."/>
            <person name="Grigoriev I.V."/>
            <person name="Riley R."/>
            <person name="Lipzen A."/>
            <person name="Berrin J.G."/>
            <person name="Master E.R."/>
            <person name="Rosso M.N."/>
        </authorList>
    </citation>
    <scope>NUCLEOTIDE SEQUENCE [LARGE SCALE GENOMIC DNA]</scope>
    <source>
        <strain evidence="7 8">BRFM310</strain>
    </source>
</reference>
<comment type="cofactor">
    <cofactor evidence="1">
        <name>Zn(2+)</name>
        <dbReference type="ChEBI" id="CHEBI:29105"/>
    </cofactor>
</comment>
<evidence type="ECO:0000259" key="6">
    <source>
        <dbReference type="SMART" id="SM00829"/>
    </source>
</evidence>
<gene>
    <name evidence="7" type="ORF">PYCCODRAFT_1360151</name>
</gene>
<keyword evidence="8" id="KW-1185">Reference proteome</keyword>
<comment type="similarity">
    <text evidence="2">Belongs to the zinc-containing alcohol dehydrogenase family.</text>
</comment>
<dbReference type="SUPFAM" id="SSF51735">
    <property type="entry name" value="NAD(P)-binding Rossmann-fold domains"/>
    <property type="match status" value="1"/>
</dbReference>
<dbReference type="PANTHER" id="PTHR42940">
    <property type="entry name" value="ALCOHOL DEHYDROGENASE 1-RELATED"/>
    <property type="match status" value="1"/>
</dbReference>
<evidence type="ECO:0000313" key="8">
    <source>
        <dbReference type="Proteomes" id="UP000193067"/>
    </source>
</evidence>
<dbReference type="Pfam" id="PF00107">
    <property type="entry name" value="ADH_zinc_N"/>
    <property type="match status" value="1"/>
</dbReference>
<feature type="domain" description="Enoyl reductase (ER)" evidence="6">
    <location>
        <begin position="21"/>
        <end position="339"/>
    </location>
</feature>
<dbReference type="PANTHER" id="PTHR42940:SF7">
    <property type="entry name" value="ALCOHOL DEHYDROGENASE-LIKE N-TERMINAL DOMAIN-CONTAINING PROTEIN"/>
    <property type="match status" value="1"/>
</dbReference>
<accession>A0A1Y2IZI9</accession>
<keyword evidence="5" id="KW-0560">Oxidoreductase</keyword>
<dbReference type="CDD" id="cd08296">
    <property type="entry name" value="CAD_like"/>
    <property type="match status" value="1"/>
</dbReference>
<dbReference type="InterPro" id="IPR013154">
    <property type="entry name" value="ADH-like_N"/>
</dbReference>
<proteinExistence type="inferred from homology"/>
<name>A0A1Y2IZI9_TRAC3</name>
<dbReference type="Proteomes" id="UP000193067">
    <property type="component" value="Unassembled WGS sequence"/>
</dbReference>
<evidence type="ECO:0000256" key="3">
    <source>
        <dbReference type="ARBA" id="ARBA00022723"/>
    </source>
</evidence>
<evidence type="ECO:0000256" key="4">
    <source>
        <dbReference type="ARBA" id="ARBA00022833"/>
    </source>
</evidence>
<dbReference type="InterPro" id="IPR020843">
    <property type="entry name" value="ER"/>
</dbReference>
<dbReference type="SUPFAM" id="SSF50129">
    <property type="entry name" value="GroES-like"/>
    <property type="match status" value="1"/>
</dbReference>
<dbReference type="EMBL" id="KZ084090">
    <property type="protein sequence ID" value="OSD06477.1"/>
    <property type="molecule type" value="Genomic_DNA"/>
</dbReference>
<evidence type="ECO:0000256" key="5">
    <source>
        <dbReference type="ARBA" id="ARBA00023002"/>
    </source>
</evidence>
<evidence type="ECO:0000256" key="2">
    <source>
        <dbReference type="ARBA" id="ARBA00008072"/>
    </source>
</evidence>